<feature type="compositionally biased region" description="Polar residues" evidence="6">
    <location>
        <begin position="200"/>
        <end position="211"/>
    </location>
</feature>
<dbReference type="InterPro" id="IPR029064">
    <property type="entry name" value="Ribosomal_eL30-like_sf"/>
</dbReference>
<dbReference type="InterPro" id="IPR002415">
    <property type="entry name" value="H/ACA_rnp_Nhp2-like"/>
</dbReference>
<dbReference type="PRINTS" id="PR00881">
    <property type="entry name" value="L7ARS6FAMILY"/>
</dbReference>
<dbReference type="SUPFAM" id="SSF55315">
    <property type="entry name" value="L30e-like"/>
    <property type="match status" value="1"/>
</dbReference>
<proteinExistence type="inferred from homology"/>
<evidence type="ECO:0000313" key="8">
    <source>
        <dbReference type="EMBL" id="KEP52404.1"/>
    </source>
</evidence>
<dbReference type="GO" id="GO:0042175">
    <property type="term" value="C:nuclear outer membrane-endoplasmic reticulum membrane network"/>
    <property type="evidence" value="ECO:0007669"/>
    <property type="project" value="TreeGrafter"/>
</dbReference>
<dbReference type="GO" id="GO:1990904">
    <property type="term" value="C:ribonucleoprotein complex"/>
    <property type="evidence" value="ECO:0007669"/>
    <property type="project" value="UniProtKB-KW"/>
</dbReference>
<comment type="similarity">
    <text evidence="2">Belongs to the eukaryotic ribosomal protein eL8 family.</text>
</comment>
<evidence type="ECO:0000256" key="4">
    <source>
        <dbReference type="ARBA" id="ARBA00023274"/>
    </source>
</evidence>
<organism evidence="8 9">
    <name type="scientific">Rhizoctonia solani 123E</name>
    <dbReference type="NCBI Taxonomy" id="1423351"/>
    <lineage>
        <taxon>Eukaryota</taxon>
        <taxon>Fungi</taxon>
        <taxon>Dikarya</taxon>
        <taxon>Basidiomycota</taxon>
        <taxon>Agaricomycotina</taxon>
        <taxon>Agaricomycetes</taxon>
        <taxon>Cantharellales</taxon>
        <taxon>Ceratobasidiaceae</taxon>
        <taxon>Rhizoctonia</taxon>
    </lineage>
</organism>
<evidence type="ECO:0000256" key="3">
    <source>
        <dbReference type="ARBA" id="ARBA00023242"/>
    </source>
</evidence>
<feature type="compositionally biased region" description="Basic and acidic residues" evidence="6">
    <location>
        <begin position="631"/>
        <end position="644"/>
    </location>
</feature>
<feature type="compositionally biased region" description="Low complexity" evidence="6">
    <location>
        <begin position="212"/>
        <end position="231"/>
    </location>
</feature>
<dbReference type="Pfam" id="PF01248">
    <property type="entry name" value="Ribosomal_L7Ae"/>
    <property type="match status" value="1"/>
</dbReference>
<dbReference type="InterPro" id="IPR018492">
    <property type="entry name" value="Ribosomal_eL8/Nhp2"/>
</dbReference>
<comment type="caution">
    <text evidence="8">The sequence shown here is derived from an EMBL/GenBank/DDBJ whole genome shotgun (WGS) entry which is preliminary data.</text>
</comment>
<dbReference type="EMBL" id="AZST01000108">
    <property type="protein sequence ID" value="KEP52404.1"/>
    <property type="molecule type" value="Genomic_DNA"/>
</dbReference>
<dbReference type="GO" id="GO:0005783">
    <property type="term" value="C:endoplasmic reticulum"/>
    <property type="evidence" value="ECO:0007669"/>
    <property type="project" value="TreeGrafter"/>
</dbReference>
<evidence type="ECO:0000256" key="1">
    <source>
        <dbReference type="ARBA" id="ARBA00004604"/>
    </source>
</evidence>
<dbReference type="InterPro" id="IPR004037">
    <property type="entry name" value="Ribosomal_eL8-like_CS"/>
</dbReference>
<sequence length="773" mass="85176">MGKTDKAEKKSKKEKPTVVDVDEEGDVSMVVQEAAAVEVVKEKKSKKEKDEKELIVVPVEELSPIAHPLAGKKLVKKLHKTVKKASKSRQVKRGVKEVVKSIRKGEKGLLILAADITPIDIISHLPVMAEDASIPYVFVASKEELGQASSTKRPTSCVLVCPDAKKKKKKVEGQEGMVESKEDDYRELYDEVHAEKPRQATCTALSNSANRSSISTGPASPSTATMSSTTASKKDQKKGANKPAPNKSAPGAAVTKSGPLVVATTVEDVPRLVGGRPDQAAFNAQQDALKKEMETVQAQLSAVKDKIASLGKNGPANERRNELKDQLEALRSQQAGNKADRTRTLEELKAKQEETQKKIKDLQAAKSKTHFKSVQDVDNQIRKLESQVDSGSMKIADEKRALAEISQLKRSRKAVEAFQGDEEAIQANKARIEELKKELDDPEAKAVSDRFDAIKAELDEIKKEQDDAYASRNKIYDERSAISATLDELWQKKRDSNAAWREANDRYYAKMTEDRARKQERFKRQREEEDKQRRREQAQRIREEAEIPAFQVEIEDCQTLIDLFSGKITGAAADNKVSTSSSNEISGVPELSLRTVEADPSLGVALKKKEEDNYFVAKKKKTGGKPNQQAAKEKETPAAPKPEERFHVSFSTLTALGALSIPPPSSNADVERCIADLQKKRDWYLANQKSVTAEKIAKADAEIAKLEAQAGTNGEVPNGNGEHPPEPTHTPAVGGELSAEVPTEAVDEKLEEVKEENEAKEAEVNEDTEVKEE</sequence>
<dbReference type="OrthoDB" id="2195113at2759"/>
<feature type="compositionally biased region" description="Basic and acidic residues" evidence="6">
    <location>
        <begin position="501"/>
        <end position="519"/>
    </location>
</feature>
<protein>
    <submittedName>
        <fullName evidence="8">Patatin-like phospholipase domain protein</fullName>
    </submittedName>
</protein>
<dbReference type="PROSITE" id="PS01082">
    <property type="entry name" value="RIBOSOMAL_L7AE"/>
    <property type="match status" value="1"/>
</dbReference>
<dbReference type="AlphaFoldDB" id="A0A074RZG7"/>
<evidence type="ECO:0000256" key="2">
    <source>
        <dbReference type="ARBA" id="ARBA00007337"/>
    </source>
</evidence>
<dbReference type="Proteomes" id="UP000027456">
    <property type="component" value="Unassembled WGS sequence"/>
</dbReference>
<keyword evidence="5" id="KW-0175">Coiled coil</keyword>
<keyword evidence="4" id="KW-0687">Ribonucleoprotein</keyword>
<dbReference type="GO" id="GO:0008298">
    <property type="term" value="P:intracellular mRNA localization"/>
    <property type="evidence" value="ECO:0007669"/>
    <property type="project" value="TreeGrafter"/>
</dbReference>
<feature type="region of interest" description="Disordered" evidence="6">
    <location>
        <begin position="618"/>
        <end position="644"/>
    </location>
</feature>
<keyword evidence="3" id="KW-0539">Nucleus</keyword>
<accession>A0A074RZG7</accession>
<feature type="compositionally biased region" description="Basic and acidic residues" evidence="6">
    <location>
        <begin position="746"/>
        <end position="763"/>
    </location>
</feature>
<feature type="region of interest" description="Disordered" evidence="6">
    <location>
        <begin position="707"/>
        <end position="773"/>
    </location>
</feature>
<feature type="compositionally biased region" description="Basic and acidic residues" evidence="6">
    <location>
        <begin position="178"/>
        <end position="198"/>
    </location>
</feature>
<dbReference type="InterPro" id="IPR039604">
    <property type="entry name" value="Bfr1"/>
</dbReference>
<evidence type="ECO:0000256" key="5">
    <source>
        <dbReference type="SAM" id="Coils"/>
    </source>
</evidence>
<comment type="subcellular location">
    <subcellularLocation>
        <location evidence="1">Nucleus</location>
        <location evidence="1">Nucleolus</location>
    </subcellularLocation>
</comment>
<dbReference type="HOGENOM" id="CLU_023943_0_0_1"/>
<feature type="domain" description="Ribosomal protein eL8/eL30/eS12/Gadd45" evidence="7">
    <location>
        <begin position="77"/>
        <end position="167"/>
    </location>
</feature>
<dbReference type="InterPro" id="IPR004038">
    <property type="entry name" value="Ribosomal_eL8/eL30/eS12/Gad45"/>
</dbReference>
<evidence type="ECO:0000259" key="7">
    <source>
        <dbReference type="Pfam" id="PF01248"/>
    </source>
</evidence>
<evidence type="ECO:0000313" key="9">
    <source>
        <dbReference type="Proteomes" id="UP000027456"/>
    </source>
</evidence>
<feature type="coiled-coil region" evidence="5">
    <location>
        <begin position="286"/>
        <end position="368"/>
    </location>
</feature>
<dbReference type="PANTHER" id="PTHR31027:SF2">
    <property type="entry name" value="LEBERCILIN DOMAIN-CONTAINING PROTEIN"/>
    <property type="match status" value="1"/>
</dbReference>
<feature type="region of interest" description="Disordered" evidence="6">
    <location>
        <begin position="501"/>
        <end position="545"/>
    </location>
</feature>
<dbReference type="STRING" id="1423351.A0A074RZG7"/>
<dbReference type="PANTHER" id="PTHR31027">
    <property type="entry name" value="NUCLEAR SEGREGATION PROTEIN BFR1"/>
    <property type="match status" value="1"/>
</dbReference>
<name>A0A074RZG7_9AGAM</name>
<feature type="region of interest" description="Disordered" evidence="6">
    <location>
        <begin position="169"/>
        <end position="260"/>
    </location>
</feature>
<dbReference type="Gene3D" id="3.30.1330.30">
    <property type="match status" value="1"/>
</dbReference>
<dbReference type="GO" id="GO:0005730">
    <property type="term" value="C:nucleolus"/>
    <property type="evidence" value="ECO:0007669"/>
    <property type="project" value="UniProtKB-SubCell"/>
</dbReference>
<dbReference type="GO" id="GO:0003729">
    <property type="term" value="F:mRNA binding"/>
    <property type="evidence" value="ECO:0007669"/>
    <property type="project" value="TreeGrafter"/>
</dbReference>
<gene>
    <name evidence="8" type="ORF">V565_046170</name>
</gene>
<dbReference type="PRINTS" id="PR00883">
    <property type="entry name" value="NUCLEARHMG"/>
</dbReference>
<feature type="coiled-coil region" evidence="5">
    <location>
        <begin position="418"/>
        <end position="464"/>
    </location>
</feature>
<dbReference type="GO" id="GO:0042254">
    <property type="term" value="P:ribosome biogenesis"/>
    <property type="evidence" value="ECO:0007669"/>
    <property type="project" value="InterPro"/>
</dbReference>
<feature type="compositionally biased region" description="Acidic residues" evidence="6">
    <location>
        <begin position="764"/>
        <end position="773"/>
    </location>
</feature>
<feature type="compositionally biased region" description="Basic and acidic residues" evidence="6">
    <location>
        <begin position="525"/>
        <end position="545"/>
    </location>
</feature>
<evidence type="ECO:0000256" key="6">
    <source>
        <dbReference type="SAM" id="MobiDB-lite"/>
    </source>
</evidence>
<keyword evidence="9" id="KW-1185">Reference proteome</keyword>
<reference evidence="8 9" key="1">
    <citation type="submission" date="2013-12" db="EMBL/GenBank/DDBJ databases">
        <authorList>
            <person name="Cubeta M."/>
            <person name="Pakala S."/>
            <person name="Fedorova N."/>
            <person name="Thomas E."/>
            <person name="Dean R."/>
            <person name="Jabaji S."/>
            <person name="Neate S."/>
            <person name="Toda T."/>
            <person name="Tavantzis S."/>
            <person name="Vilgalys R."/>
            <person name="Bharathan N."/>
            <person name="Pakala S."/>
            <person name="Losada L.S."/>
            <person name="Zafar N."/>
            <person name="Nierman W."/>
        </authorList>
    </citation>
    <scope>NUCLEOTIDE SEQUENCE [LARGE SCALE GENOMIC DNA]</scope>
    <source>
        <strain evidence="8 9">123E</strain>
    </source>
</reference>